<dbReference type="GO" id="GO:0015833">
    <property type="term" value="P:peptide transport"/>
    <property type="evidence" value="ECO:0007669"/>
    <property type="project" value="TreeGrafter"/>
</dbReference>
<dbReference type="InterPro" id="IPR000914">
    <property type="entry name" value="SBP_5_dom"/>
</dbReference>
<dbReference type="PIRSF" id="PIRSF002741">
    <property type="entry name" value="MppA"/>
    <property type="match status" value="1"/>
</dbReference>
<dbReference type="InterPro" id="IPR039424">
    <property type="entry name" value="SBP_5"/>
</dbReference>
<evidence type="ECO:0000313" key="6">
    <source>
        <dbReference type="EMBL" id="QDC25250.1"/>
    </source>
</evidence>
<accession>A0A5B8C5C6</accession>
<evidence type="ECO:0000256" key="1">
    <source>
        <dbReference type="ARBA" id="ARBA00005695"/>
    </source>
</evidence>
<dbReference type="NCBIfam" id="TIGR04028">
    <property type="entry name" value="SBP_KPN_01854"/>
    <property type="match status" value="1"/>
</dbReference>
<dbReference type="CDD" id="cd08492">
    <property type="entry name" value="PBP2_NikA_DppA_OppA_like_15"/>
    <property type="match status" value="1"/>
</dbReference>
<dbReference type="OrthoDB" id="5240629at2"/>
<dbReference type="GO" id="GO:1904680">
    <property type="term" value="F:peptide transmembrane transporter activity"/>
    <property type="evidence" value="ECO:0007669"/>
    <property type="project" value="TreeGrafter"/>
</dbReference>
<gene>
    <name evidence="6" type="ORF">FE374_12085</name>
</gene>
<sequence>MSLHQSGRLRRRTTAVVLISAASLLAACSSQSQAAGDGAEEPAGEPVIGGELTYLEPNPHTNLYPPQAGYYPNGGLVNNITDRLTYQNPETLKIEPWIATDWEVNADATEYTFNLRDGVTFSDGTALDAEVVAKNFDTYGLGNPDLGLTVSEAINNYASSDVVDEDTVTFHFAAPAPGFLQATSTINSGLLSAETLDKSLEELGAGSATDLIGSGPFVVAQEELGTQIRLEAREDYDWAPPSLEHQGRAYLDAVNIVITPEDSVRIGSLTSGQADVARYVQAYDEAQVEAAGLDLYAPQTRGVNNGLALRASNPLLSDLRVRQALLHGVNAQEVVDTVYTANYPAATSQLSKAARGYKDESAGLAYDPALSARLLDEAGWTPAADGIREKDGERLSLDVYASPAQPLSKPNLELVSQQLKEIGVELNVKTGDIATVTAETRDPLKAPLYHSMVGRADHDVIKSQFHSENRDVLISEDATLDALLEAVAAEPDPAKRDEASGAVQDYLTEQALYIPIFEEPQVYGAAPDVEGVGFESVGRPTYYGVWLNR</sequence>
<dbReference type="Proteomes" id="UP000314616">
    <property type="component" value="Chromosome"/>
</dbReference>
<evidence type="ECO:0000313" key="7">
    <source>
        <dbReference type="Proteomes" id="UP000314616"/>
    </source>
</evidence>
<keyword evidence="2" id="KW-0813">Transport</keyword>
<feature type="chain" id="PRO_5022989776" evidence="4">
    <location>
        <begin position="35"/>
        <end position="549"/>
    </location>
</feature>
<feature type="domain" description="Solute-binding protein family 5" evidence="5">
    <location>
        <begin position="93"/>
        <end position="437"/>
    </location>
</feature>
<dbReference type="RefSeq" id="WP_139929385.1">
    <property type="nucleotide sequence ID" value="NZ_CP040915.1"/>
</dbReference>
<comment type="similarity">
    <text evidence="1">Belongs to the bacterial solute-binding protein 5 family.</text>
</comment>
<reference evidence="6 7" key="1">
    <citation type="submission" date="2019-05" db="EMBL/GenBank/DDBJ databases">
        <title>Georgenia *** sp. nov., and Georgenia *** sp. nov., isolated from the intestinal contents of plateau pika (Ochotona curzoniae) in the Qinghai-Tibet plateau of China.</title>
        <authorList>
            <person name="Tian Z."/>
        </authorList>
    </citation>
    <scope>NUCLEOTIDE SEQUENCE [LARGE SCALE GENOMIC DNA]</scope>
    <source>
        <strain evidence="6 7">Z443</strain>
    </source>
</reference>
<organism evidence="6 7">
    <name type="scientific">Georgenia yuyongxinii</name>
    <dbReference type="NCBI Taxonomy" id="2589797"/>
    <lineage>
        <taxon>Bacteria</taxon>
        <taxon>Bacillati</taxon>
        <taxon>Actinomycetota</taxon>
        <taxon>Actinomycetes</taxon>
        <taxon>Micrococcales</taxon>
        <taxon>Bogoriellaceae</taxon>
        <taxon>Georgenia</taxon>
    </lineage>
</organism>
<dbReference type="SUPFAM" id="SSF53850">
    <property type="entry name" value="Periplasmic binding protein-like II"/>
    <property type="match status" value="1"/>
</dbReference>
<keyword evidence="3 4" id="KW-0732">Signal</keyword>
<dbReference type="GO" id="GO:0042597">
    <property type="term" value="C:periplasmic space"/>
    <property type="evidence" value="ECO:0007669"/>
    <property type="project" value="UniProtKB-ARBA"/>
</dbReference>
<proteinExistence type="inferred from homology"/>
<dbReference type="AlphaFoldDB" id="A0A5B8C5C6"/>
<name>A0A5B8C5C6_9MICO</name>
<dbReference type="PANTHER" id="PTHR30290:SF9">
    <property type="entry name" value="OLIGOPEPTIDE-BINDING PROTEIN APPA"/>
    <property type="match status" value="1"/>
</dbReference>
<evidence type="ECO:0000256" key="2">
    <source>
        <dbReference type="ARBA" id="ARBA00022448"/>
    </source>
</evidence>
<dbReference type="Gene3D" id="3.40.190.10">
    <property type="entry name" value="Periplasmic binding protein-like II"/>
    <property type="match status" value="1"/>
</dbReference>
<protein>
    <submittedName>
        <fullName evidence="6">TIGR04028 family ABC transporter substrate-binding protein</fullName>
    </submittedName>
</protein>
<dbReference type="PANTHER" id="PTHR30290">
    <property type="entry name" value="PERIPLASMIC BINDING COMPONENT OF ABC TRANSPORTER"/>
    <property type="match status" value="1"/>
</dbReference>
<dbReference type="GO" id="GO:0043190">
    <property type="term" value="C:ATP-binding cassette (ABC) transporter complex"/>
    <property type="evidence" value="ECO:0007669"/>
    <property type="project" value="InterPro"/>
</dbReference>
<dbReference type="Pfam" id="PF00496">
    <property type="entry name" value="SBP_bac_5"/>
    <property type="match status" value="1"/>
</dbReference>
<dbReference type="EMBL" id="CP040915">
    <property type="protein sequence ID" value="QDC25250.1"/>
    <property type="molecule type" value="Genomic_DNA"/>
</dbReference>
<evidence type="ECO:0000259" key="5">
    <source>
        <dbReference type="Pfam" id="PF00496"/>
    </source>
</evidence>
<evidence type="ECO:0000256" key="3">
    <source>
        <dbReference type="ARBA" id="ARBA00022729"/>
    </source>
</evidence>
<dbReference type="Gene3D" id="3.10.105.10">
    <property type="entry name" value="Dipeptide-binding Protein, Domain 3"/>
    <property type="match status" value="1"/>
</dbReference>
<dbReference type="InterPro" id="IPR030678">
    <property type="entry name" value="Peptide/Ni-bd"/>
</dbReference>
<dbReference type="KEGG" id="gyu:FE374_12085"/>
<dbReference type="InterPro" id="IPR023920">
    <property type="entry name" value="ABC_transptr_sub-bd_KPN01854"/>
</dbReference>
<evidence type="ECO:0000256" key="4">
    <source>
        <dbReference type="SAM" id="SignalP"/>
    </source>
</evidence>
<feature type="signal peptide" evidence="4">
    <location>
        <begin position="1"/>
        <end position="34"/>
    </location>
</feature>